<comment type="caution">
    <text evidence="3">The sequence shown here is derived from an EMBL/GenBank/DDBJ whole genome shotgun (WGS) entry which is preliminary data.</text>
</comment>
<dbReference type="Pfam" id="PF03807">
    <property type="entry name" value="F420_oxidored"/>
    <property type="match status" value="1"/>
</dbReference>
<dbReference type="InterPro" id="IPR036291">
    <property type="entry name" value="NAD(P)-bd_dom_sf"/>
</dbReference>
<protein>
    <submittedName>
        <fullName evidence="3">NADP oxidoreductase coenzyme F420-dependent</fullName>
    </submittedName>
</protein>
<dbReference type="Gene3D" id="3.40.50.720">
    <property type="entry name" value="NAD(P)-binding Rossmann-like Domain"/>
    <property type="match status" value="1"/>
</dbReference>
<accession>A0AA94H4L7</accession>
<dbReference type="SUPFAM" id="SSF51735">
    <property type="entry name" value="NAD(P)-binding Rossmann-fold domains"/>
    <property type="match status" value="1"/>
</dbReference>
<name>A0AA94H4L7_9ENTR</name>
<gene>
    <name evidence="3" type="ORF">SAMN05216286_3066</name>
</gene>
<reference evidence="3 4" key="1">
    <citation type="submission" date="2016-10" db="EMBL/GenBank/DDBJ databases">
        <authorList>
            <person name="Varghese N."/>
            <person name="Submissions S."/>
        </authorList>
    </citation>
    <scope>NUCLEOTIDE SEQUENCE [LARGE SCALE GENOMIC DNA]</scope>
    <source>
        <strain evidence="3 4">CGMCC 1.7012</strain>
    </source>
</reference>
<dbReference type="AlphaFoldDB" id="A0AA94H4L7"/>
<sequence>MMNAHIIIKMELNYSPPHTNIRVRRNFMSYSIIGFGAVGQALARAFARQNIEVTVASRRTPETLAPQAQAIGSAVSPRTLPDALQADVIFLAWATTVDGDETDSSAYHGWVITPTADGRRLPCADRRDTARRILPGRDRPPISRRAVSLSPGLGRTPRTGG</sequence>
<evidence type="ECO:0000259" key="2">
    <source>
        <dbReference type="Pfam" id="PF03807"/>
    </source>
</evidence>
<proteinExistence type="predicted"/>
<dbReference type="EMBL" id="FOKO01000004">
    <property type="protein sequence ID" value="SFC74511.1"/>
    <property type="molecule type" value="Genomic_DNA"/>
</dbReference>
<dbReference type="InterPro" id="IPR028939">
    <property type="entry name" value="P5C_Rdtase_cat_N"/>
</dbReference>
<evidence type="ECO:0000256" key="1">
    <source>
        <dbReference type="SAM" id="MobiDB-lite"/>
    </source>
</evidence>
<dbReference type="Proteomes" id="UP000182314">
    <property type="component" value="Unassembled WGS sequence"/>
</dbReference>
<feature type="region of interest" description="Disordered" evidence="1">
    <location>
        <begin position="134"/>
        <end position="161"/>
    </location>
</feature>
<evidence type="ECO:0000313" key="4">
    <source>
        <dbReference type="Proteomes" id="UP000182314"/>
    </source>
</evidence>
<evidence type="ECO:0000313" key="3">
    <source>
        <dbReference type="EMBL" id="SFC74511.1"/>
    </source>
</evidence>
<organism evidence="3 4">
    <name type="scientific">Kosakonia oryzae</name>
    <dbReference type="NCBI Taxonomy" id="497725"/>
    <lineage>
        <taxon>Bacteria</taxon>
        <taxon>Pseudomonadati</taxon>
        <taxon>Pseudomonadota</taxon>
        <taxon>Gammaproteobacteria</taxon>
        <taxon>Enterobacterales</taxon>
        <taxon>Enterobacteriaceae</taxon>
        <taxon>Kosakonia</taxon>
    </lineage>
</organism>
<feature type="domain" description="Pyrroline-5-carboxylate reductase catalytic N-terminal" evidence="2">
    <location>
        <begin position="31"/>
        <end position="93"/>
    </location>
</feature>